<reference evidence="4" key="1">
    <citation type="submission" date="2015-02" db="EMBL/GenBank/DDBJ databases">
        <authorList>
            <person name="Chooi Y.-H."/>
        </authorList>
    </citation>
    <scope>NUCLEOTIDE SEQUENCE [LARGE SCALE GENOMIC DNA]</scope>
    <source>
        <strain evidence="4">strain Y</strain>
    </source>
</reference>
<protein>
    <submittedName>
        <fullName evidence="3">Putative Phage T7 F exclusion suppressor FxsA</fullName>
    </submittedName>
</protein>
<evidence type="ECO:0000313" key="4">
    <source>
        <dbReference type="Proteomes" id="UP000033187"/>
    </source>
</evidence>
<feature type="region of interest" description="Disordered" evidence="1">
    <location>
        <begin position="132"/>
        <end position="153"/>
    </location>
</feature>
<dbReference type="PANTHER" id="PTHR35335">
    <property type="entry name" value="UPF0716 PROTEIN FXSA"/>
    <property type="match status" value="1"/>
</dbReference>
<dbReference type="KEGG" id="fiy:BN1229_v1_1071"/>
<dbReference type="OrthoDB" id="9792788at2"/>
<accession>A0A0D6JD40</accession>
<evidence type="ECO:0000256" key="2">
    <source>
        <dbReference type="SAM" id="Phobius"/>
    </source>
</evidence>
<dbReference type="RefSeq" id="WP_046477148.1">
    <property type="nucleotide sequence ID" value="NZ_LN829118.1"/>
</dbReference>
<dbReference type="Proteomes" id="UP000033187">
    <property type="component" value="Chromosome 1"/>
</dbReference>
<dbReference type="AlphaFoldDB" id="A0A0D6JD40"/>
<feature type="transmembrane region" description="Helical" evidence="2">
    <location>
        <begin position="80"/>
        <end position="105"/>
    </location>
</feature>
<organism evidence="3 4">
    <name type="scientific">Candidatus Filomicrobium marinum</name>
    <dbReference type="NCBI Taxonomy" id="1608628"/>
    <lineage>
        <taxon>Bacteria</taxon>
        <taxon>Pseudomonadati</taxon>
        <taxon>Pseudomonadota</taxon>
        <taxon>Alphaproteobacteria</taxon>
        <taxon>Hyphomicrobiales</taxon>
        <taxon>Hyphomicrobiaceae</taxon>
        <taxon>Filomicrobium</taxon>
    </lineage>
</organism>
<dbReference type="KEGG" id="fil:BN1229_v1_1070"/>
<keyword evidence="2" id="KW-0812">Transmembrane</keyword>
<dbReference type="Pfam" id="PF04186">
    <property type="entry name" value="FxsA"/>
    <property type="match status" value="1"/>
</dbReference>
<proteinExistence type="predicted"/>
<evidence type="ECO:0000313" key="3">
    <source>
        <dbReference type="EMBL" id="CPR17031.1"/>
    </source>
</evidence>
<sequence>MFSPSRFILLLIFIAIPLIEIAVLIKVGQLIGVLPTVMIVIGTAILGFAVLRQQSLGVLMRANDALAAGRTPIEPVIDGAFLLIASFLLISPGLVADAIGLVLLVPFLRRLIARAIIGKMVKSGNLHVMVFGERPPPDTADEPDSSRARSGDGVVIEGEFKRLDDNDSDPKSKT</sequence>
<dbReference type="EMBL" id="LN829119">
    <property type="protein sequence ID" value="CPR17031.1"/>
    <property type="molecule type" value="Genomic_DNA"/>
</dbReference>
<keyword evidence="4" id="KW-1185">Reference proteome</keyword>
<dbReference type="PANTHER" id="PTHR35335:SF1">
    <property type="entry name" value="UPF0716 PROTEIN FXSA"/>
    <property type="match status" value="1"/>
</dbReference>
<gene>
    <name evidence="3" type="ORF">YBN1229_v1_1071</name>
</gene>
<keyword evidence="2" id="KW-0472">Membrane</keyword>
<feature type="transmembrane region" description="Helical" evidence="2">
    <location>
        <begin position="32"/>
        <end position="51"/>
    </location>
</feature>
<name>A0A0D6JD40_9HYPH</name>
<evidence type="ECO:0000256" key="1">
    <source>
        <dbReference type="SAM" id="MobiDB-lite"/>
    </source>
</evidence>
<keyword evidence="2" id="KW-1133">Transmembrane helix</keyword>
<dbReference type="GO" id="GO:0016020">
    <property type="term" value="C:membrane"/>
    <property type="evidence" value="ECO:0007669"/>
    <property type="project" value="InterPro"/>
</dbReference>
<feature type="transmembrane region" description="Helical" evidence="2">
    <location>
        <begin position="6"/>
        <end position="25"/>
    </location>
</feature>
<dbReference type="NCBIfam" id="NF008528">
    <property type="entry name" value="PRK11463.1-2"/>
    <property type="match status" value="1"/>
</dbReference>
<dbReference type="InterPro" id="IPR007313">
    <property type="entry name" value="FxsA"/>
</dbReference>